<dbReference type="Proteomes" id="UP000008070">
    <property type="component" value="Chromosome"/>
</dbReference>
<protein>
    <submittedName>
        <fullName evidence="3">Partitioning protein, ParB-like nuclease</fullName>
    </submittedName>
</protein>
<gene>
    <name evidence="3" type="ORF">METD_I2626</name>
</gene>
<organism evidence="3 4">
    <name type="scientific">Methylorubrum extorquens (strain DSM 6343 / CIP 106787 / DM4)</name>
    <name type="common">Methylobacterium extorquens</name>
    <dbReference type="NCBI Taxonomy" id="661410"/>
    <lineage>
        <taxon>Bacteria</taxon>
        <taxon>Pseudomonadati</taxon>
        <taxon>Pseudomonadota</taxon>
        <taxon>Alphaproteobacteria</taxon>
        <taxon>Hyphomicrobiales</taxon>
        <taxon>Methylobacteriaceae</taxon>
        <taxon>Methylorubrum</taxon>
    </lineage>
</organism>
<dbReference type="SUPFAM" id="SSF109709">
    <property type="entry name" value="KorB DNA-binding domain-like"/>
    <property type="match status" value="1"/>
</dbReference>
<dbReference type="RefSeq" id="WP_015822469.1">
    <property type="nucleotide sequence ID" value="NC_012988.1"/>
</dbReference>
<dbReference type="HOGENOM" id="CLU_034527_0_0_5"/>
<dbReference type="GeneID" id="72989578"/>
<dbReference type="InterPro" id="IPR050336">
    <property type="entry name" value="Chromosome_partition/occlusion"/>
</dbReference>
<dbReference type="InterPro" id="IPR003115">
    <property type="entry name" value="ParB_N"/>
</dbReference>
<dbReference type="GO" id="GO:0007059">
    <property type="term" value="P:chromosome segregation"/>
    <property type="evidence" value="ECO:0007669"/>
    <property type="project" value="TreeGrafter"/>
</dbReference>
<evidence type="ECO:0000313" key="3">
    <source>
        <dbReference type="EMBL" id="CAX24283.1"/>
    </source>
</evidence>
<dbReference type="Pfam" id="PF02195">
    <property type="entry name" value="ParB_N"/>
    <property type="match status" value="1"/>
</dbReference>
<dbReference type="Gene3D" id="1.10.10.2830">
    <property type="match status" value="1"/>
</dbReference>
<accession>C7CDK5</accession>
<dbReference type="SUPFAM" id="SSF110849">
    <property type="entry name" value="ParB/Sulfiredoxin"/>
    <property type="match status" value="1"/>
</dbReference>
<name>C7CDK5_METED</name>
<dbReference type="AlphaFoldDB" id="C7CDK5"/>
<feature type="domain" description="ParB-like N-terminal" evidence="2">
    <location>
        <begin position="4"/>
        <end position="97"/>
    </location>
</feature>
<dbReference type="PANTHER" id="PTHR33375">
    <property type="entry name" value="CHROMOSOME-PARTITIONING PROTEIN PARB-RELATED"/>
    <property type="match status" value="1"/>
</dbReference>
<dbReference type="InterPro" id="IPR036086">
    <property type="entry name" value="ParB/Sulfiredoxin_sf"/>
</dbReference>
<dbReference type="SMART" id="SM00470">
    <property type="entry name" value="ParB"/>
    <property type="match status" value="1"/>
</dbReference>
<dbReference type="GO" id="GO:0005694">
    <property type="term" value="C:chromosome"/>
    <property type="evidence" value="ECO:0007669"/>
    <property type="project" value="TreeGrafter"/>
</dbReference>
<dbReference type="EMBL" id="FP103042">
    <property type="protein sequence ID" value="CAX24283.1"/>
    <property type="molecule type" value="Genomic_DNA"/>
</dbReference>
<proteinExistence type="predicted"/>
<evidence type="ECO:0000313" key="4">
    <source>
        <dbReference type="Proteomes" id="UP000008070"/>
    </source>
</evidence>
<feature type="region of interest" description="Disordered" evidence="1">
    <location>
        <begin position="1"/>
        <end position="23"/>
    </location>
</feature>
<dbReference type="PANTHER" id="PTHR33375:SF7">
    <property type="entry name" value="CHROMOSOME 2-PARTITIONING PROTEIN PARB-RELATED"/>
    <property type="match status" value="1"/>
</dbReference>
<feature type="compositionally biased region" description="Acidic residues" evidence="1">
    <location>
        <begin position="525"/>
        <end position="551"/>
    </location>
</feature>
<sequence length="560" mass="60792">MRLMTVDPRALKPNPDPTRRTPAAPQADALLLATIKTVGIVQPPIISPQQDGGNGFYIQYGHRRVSQAIAADLAEIEVLVADPETDKDALRALVENVAREGMNPVDLWRSIERLVGLGWTEESIAIALAQSVRQVRKLRLLANVLPTMLDQMARGDMPSEQQLRVIAAATDEEQGEVWKKHKPKKGQPTVSWSEVARALTRTRMYARDASFDDDLAKAYGIVWQEDLFAPANEDSRYTTDVDAFLGAQHEWMASHLPKRGAIIEVNEWGQPKLPAKAERVYGKPGKSDHVGMYLDRAGKVETVAYRVPKPDKKTKGALAGGDDPAAVAKPRPDVTRKGHEMIGDIRTDALHEALGRTPIEEGTLLALLVLAFAGQNVSIASGASDNPYGHARVERHVVRLISQEGKLDFDRETLQQVARSVLSDVLSCRENRSDSGVVARIAGEAIGADAFLPNMGTEEFLSCLSRSALEGACAGTSVLPRPRVKDTRAELVKLFADGQFVHPSALFAPPLETVTAWVGRFSGDTDPDDELDGPSDESDAQAEDTGADDDTPAGFAEAAE</sequence>
<evidence type="ECO:0000256" key="1">
    <source>
        <dbReference type="SAM" id="MobiDB-lite"/>
    </source>
</evidence>
<evidence type="ECO:0000259" key="2">
    <source>
        <dbReference type="SMART" id="SM00470"/>
    </source>
</evidence>
<feature type="region of interest" description="Disordered" evidence="1">
    <location>
        <begin position="311"/>
        <end position="334"/>
    </location>
</feature>
<dbReference type="Gene3D" id="3.90.1530.30">
    <property type="match status" value="1"/>
</dbReference>
<dbReference type="NCBIfam" id="NF010406">
    <property type="entry name" value="PRK13832.1"/>
    <property type="match status" value="1"/>
</dbReference>
<dbReference type="KEGG" id="mdi:METDI2626"/>
<feature type="region of interest" description="Disordered" evidence="1">
    <location>
        <begin position="519"/>
        <end position="560"/>
    </location>
</feature>
<reference evidence="4" key="1">
    <citation type="journal article" date="2009" name="PLoS ONE">
        <title>Methylobacterium genome sequences: a reference blueprint to investigate microbial metabolism of C1 compounds from natural and industrial sources.</title>
        <authorList>
            <person name="Vuilleumier S."/>
            <person name="Chistoserdova L."/>
            <person name="Lee M.-C."/>
            <person name="Bringel F."/>
            <person name="Lajus A."/>
            <person name="Zhou Y."/>
            <person name="Gourion B."/>
            <person name="Barbe V."/>
            <person name="Chang J."/>
            <person name="Cruveiller S."/>
            <person name="Dossat C."/>
            <person name="Gillett W."/>
            <person name="Gruffaz C."/>
            <person name="Haugen E."/>
            <person name="Hourcade E."/>
            <person name="Levy R."/>
            <person name="Mangenot S."/>
            <person name="Muller E."/>
            <person name="Nadalig T."/>
            <person name="Pagni M."/>
            <person name="Penny C."/>
            <person name="Peyraud R."/>
            <person name="Robinson D.G."/>
            <person name="Roche D."/>
            <person name="Rouy Z."/>
            <person name="Saenampechek C."/>
            <person name="Salvignol G."/>
            <person name="Vallenet D."/>
            <person name="Wu Z."/>
            <person name="Marx C.J."/>
            <person name="Vorholt J.A."/>
            <person name="Olson M.V."/>
            <person name="Kaul R."/>
            <person name="Weissenbach J."/>
            <person name="Medigue C."/>
            <person name="Lidstrom M.E."/>
        </authorList>
    </citation>
    <scope>NUCLEOTIDE SEQUENCE [LARGE SCALE GENOMIC DNA]</scope>
    <source>
        <strain evidence="4">DSM 6343 / CIP 106787 / DM4</strain>
    </source>
</reference>